<dbReference type="InterPro" id="IPR036909">
    <property type="entry name" value="Cyt_c-like_dom_sf"/>
</dbReference>
<keyword evidence="3" id="KW-0408">Iron</keyword>
<sequence length="132" mass="14788">MLIKYEIGFPDNFITDTNNRTEQYVGNNLTCTNCHAGAGLDENSSSLVGMTAVYPQYIERSGSIVTIEERINGCKVRSMNGKKFEANSDELESIVSYFKNISEDIPVGEDMPWRMKNSMDDVPVPSVDTVYE</sequence>
<evidence type="ECO:0000313" key="5">
    <source>
        <dbReference type="EMBL" id="MBK3496103.1"/>
    </source>
</evidence>
<dbReference type="Gene3D" id="1.10.760.10">
    <property type="entry name" value="Cytochrome c-like domain"/>
    <property type="match status" value="1"/>
</dbReference>
<keyword evidence="1" id="KW-0349">Heme</keyword>
<gene>
    <name evidence="5" type="ORF">JFL43_14770</name>
</gene>
<keyword evidence="2" id="KW-0479">Metal-binding</keyword>
<name>A0ABS1H9K9_9BACL</name>
<keyword evidence="6" id="KW-1185">Reference proteome</keyword>
<reference evidence="5 6" key="1">
    <citation type="submission" date="2020-12" db="EMBL/GenBank/DDBJ databases">
        <title>YIM B01967 draft genome.</title>
        <authorList>
            <person name="Yan X."/>
        </authorList>
    </citation>
    <scope>NUCLEOTIDE SEQUENCE [LARGE SCALE GENOMIC DNA]</scope>
    <source>
        <strain evidence="5 6">YIM B01967</strain>
    </source>
</reference>
<proteinExistence type="predicted"/>
<protein>
    <recommendedName>
        <fullName evidence="4">Cytochrome c domain-containing protein</fullName>
    </recommendedName>
</protein>
<evidence type="ECO:0000313" key="6">
    <source>
        <dbReference type="Proteomes" id="UP000618943"/>
    </source>
</evidence>
<evidence type="ECO:0000256" key="3">
    <source>
        <dbReference type="ARBA" id="ARBA00023004"/>
    </source>
</evidence>
<accession>A0ABS1H9K9</accession>
<feature type="domain" description="Cytochrome c" evidence="4">
    <location>
        <begin position="27"/>
        <end position="107"/>
    </location>
</feature>
<evidence type="ECO:0000256" key="2">
    <source>
        <dbReference type="ARBA" id="ARBA00022723"/>
    </source>
</evidence>
<comment type="caution">
    <text evidence="5">The sequence shown here is derived from an EMBL/GenBank/DDBJ whole genome shotgun (WGS) entry which is preliminary data.</text>
</comment>
<evidence type="ECO:0000256" key="1">
    <source>
        <dbReference type="ARBA" id="ARBA00022617"/>
    </source>
</evidence>
<evidence type="ECO:0000259" key="4">
    <source>
        <dbReference type="Pfam" id="PF21342"/>
    </source>
</evidence>
<organism evidence="5 6">
    <name type="scientific">Viridibacillus soli</name>
    <dbReference type="NCBI Taxonomy" id="2798301"/>
    <lineage>
        <taxon>Bacteria</taxon>
        <taxon>Bacillati</taxon>
        <taxon>Bacillota</taxon>
        <taxon>Bacilli</taxon>
        <taxon>Bacillales</taxon>
        <taxon>Caryophanaceae</taxon>
        <taxon>Viridibacillus</taxon>
    </lineage>
</organism>
<dbReference type="Pfam" id="PF21342">
    <property type="entry name" value="SoxA-TsdA_cyt-c"/>
    <property type="match status" value="1"/>
</dbReference>
<dbReference type="Proteomes" id="UP000618943">
    <property type="component" value="Unassembled WGS sequence"/>
</dbReference>
<dbReference type="InterPro" id="IPR009056">
    <property type="entry name" value="Cyt_c-like_dom"/>
</dbReference>
<dbReference type="EMBL" id="JAEOAH010000023">
    <property type="protein sequence ID" value="MBK3496103.1"/>
    <property type="molecule type" value="Genomic_DNA"/>
</dbReference>
<dbReference type="SUPFAM" id="SSF46626">
    <property type="entry name" value="Cytochrome c"/>
    <property type="match status" value="1"/>
</dbReference>